<proteinExistence type="predicted"/>
<accession>A0A5R9IRA3</accession>
<protein>
    <recommendedName>
        <fullName evidence="2">Peptidase M61 catalytic domain-containing protein</fullName>
    </recommendedName>
</protein>
<name>A0A5R9IRA3_9GAMM</name>
<sequence>MPYYRILVLKILLLLVSVLISWASCAENISLTTQNIDAQQSQKVASWLNTGVNVVESTLTPIPHAQLKITVKGYPDAMEPVPWGQILREHPIEVLLYVNPNMPLSSFVNDWTLYHELSHLYFPYLDYQNFWLSEGFATYMQYLVMFRGEIINSSQFVERIEQGLLRGKNKTQEKPGKLNEVSADMWQQRAFKRVYWSGAAYFMEADLQLIEKGKDLTEIIARFSHCCLRKTMSGGELVATLDKLSKTSIFSALHRHYRYRVDFPDINQAQLRVLAKHYQAKQGLSEQQQGSRIIAD</sequence>
<dbReference type="AlphaFoldDB" id="A0A5R9IRA3"/>
<dbReference type="PROSITE" id="PS51257">
    <property type="entry name" value="PROKAR_LIPOPROTEIN"/>
    <property type="match status" value="1"/>
</dbReference>
<feature type="chain" id="PRO_5024457239" description="Peptidase M61 catalytic domain-containing protein" evidence="1">
    <location>
        <begin position="27"/>
        <end position="296"/>
    </location>
</feature>
<dbReference type="Proteomes" id="UP000307790">
    <property type="component" value="Unassembled WGS sequence"/>
</dbReference>
<feature type="signal peptide" evidence="1">
    <location>
        <begin position="1"/>
        <end position="26"/>
    </location>
</feature>
<dbReference type="EMBL" id="VCBC01000001">
    <property type="protein sequence ID" value="TLU68050.1"/>
    <property type="molecule type" value="Genomic_DNA"/>
</dbReference>
<keyword evidence="4" id="KW-1185">Reference proteome</keyword>
<comment type="caution">
    <text evidence="3">The sequence shown here is derived from an EMBL/GenBank/DDBJ whole genome shotgun (WGS) entry which is preliminary data.</text>
</comment>
<dbReference type="Pfam" id="PF05299">
    <property type="entry name" value="Peptidase_M61"/>
    <property type="match status" value="1"/>
</dbReference>
<dbReference type="SUPFAM" id="SSF55486">
    <property type="entry name" value="Metalloproteases ('zincins'), catalytic domain"/>
    <property type="match status" value="1"/>
</dbReference>
<keyword evidence="1" id="KW-0732">Signal</keyword>
<dbReference type="InterPro" id="IPR027268">
    <property type="entry name" value="Peptidase_M4/M1_CTD_sf"/>
</dbReference>
<reference evidence="3 4" key="1">
    <citation type="submission" date="2019-05" db="EMBL/GenBank/DDBJ databases">
        <title>Genome sequences of Thalassotalea litorea 1K03283.</title>
        <authorList>
            <person name="Zhang D."/>
        </authorList>
    </citation>
    <scope>NUCLEOTIDE SEQUENCE [LARGE SCALE GENOMIC DNA]</scope>
    <source>
        <strain evidence="3 4">MCCC 1K03283</strain>
    </source>
</reference>
<gene>
    <name evidence="3" type="ORF">FE810_00080</name>
</gene>
<organism evidence="3 4">
    <name type="scientific">Thalassotalea litorea</name>
    <dbReference type="NCBI Taxonomy" id="2020715"/>
    <lineage>
        <taxon>Bacteria</taxon>
        <taxon>Pseudomonadati</taxon>
        <taxon>Pseudomonadota</taxon>
        <taxon>Gammaproteobacteria</taxon>
        <taxon>Alteromonadales</taxon>
        <taxon>Colwelliaceae</taxon>
        <taxon>Thalassotalea</taxon>
    </lineage>
</organism>
<evidence type="ECO:0000313" key="4">
    <source>
        <dbReference type="Proteomes" id="UP000307790"/>
    </source>
</evidence>
<evidence type="ECO:0000256" key="1">
    <source>
        <dbReference type="SAM" id="SignalP"/>
    </source>
</evidence>
<feature type="domain" description="Peptidase M61 catalytic" evidence="2">
    <location>
        <begin position="128"/>
        <end position="188"/>
    </location>
</feature>
<dbReference type="OrthoDB" id="1467486at2"/>
<evidence type="ECO:0000259" key="2">
    <source>
        <dbReference type="Pfam" id="PF05299"/>
    </source>
</evidence>
<dbReference type="Gene3D" id="1.10.390.10">
    <property type="entry name" value="Neutral Protease Domain 2"/>
    <property type="match status" value="1"/>
</dbReference>
<evidence type="ECO:0000313" key="3">
    <source>
        <dbReference type="EMBL" id="TLU68050.1"/>
    </source>
</evidence>
<dbReference type="InterPro" id="IPR007963">
    <property type="entry name" value="Peptidase_M61_catalytic"/>
</dbReference>